<name>A0A0F0GZ06_LENAE</name>
<feature type="DNA-binding region" description="H-T-H motif" evidence="4">
    <location>
        <begin position="31"/>
        <end position="50"/>
    </location>
</feature>
<dbReference type="SUPFAM" id="SSF48498">
    <property type="entry name" value="Tetracyclin repressor-like, C-terminal domain"/>
    <property type="match status" value="1"/>
</dbReference>
<evidence type="ECO:0000256" key="2">
    <source>
        <dbReference type="ARBA" id="ARBA00023125"/>
    </source>
</evidence>
<dbReference type="PANTHER" id="PTHR47506">
    <property type="entry name" value="TRANSCRIPTIONAL REGULATORY PROTEIN"/>
    <property type="match status" value="1"/>
</dbReference>
<dbReference type="InterPro" id="IPR036271">
    <property type="entry name" value="Tet_transcr_reg_TetR-rel_C_sf"/>
</dbReference>
<proteinExistence type="predicted"/>
<dbReference type="AlphaFoldDB" id="A0A0F0GZ06"/>
<sequence length="210" mass="23689">MAKQLRAELTRESIVVGAAETFERFGYGSASLSDVIAQAKVTKGALYFHFSSKEDLARAVIDAQHEMTMASVKQIVEDKAPALDLLMRLSREMTRQLLDEPVVRAGVRLTLEHGTFRTISDPYREWMDTTEQLVRRAQEEKDVKESVSPEEVARFFVAAFTGVQLVSQVMTNRRDLGRRVHEMWQLLLPALVPPRKLPHFHNVAAAELGG</sequence>
<dbReference type="PATRIC" id="fig|68170.10.peg.4095"/>
<keyword evidence="3" id="KW-0804">Transcription</keyword>
<comment type="caution">
    <text evidence="6">The sequence shown here is derived from an EMBL/GenBank/DDBJ whole genome shotgun (WGS) entry which is preliminary data.</text>
</comment>
<dbReference type="SUPFAM" id="SSF46689">
    <property type="entry name" value="Homeodomain-like"/>
    <property type="match status" value="1"/>
</dbReference>
<dbReference type="Pfam" id="PF21935">
    <property type="entry name" value="TetR_C_45"/>
    <property type="match status" value="1"/>
</dbReference>
<dbReference type="RefSeq" id="WP_045312384.1">
    <property type="nucleotide sequence ID" value="NZ_JYJG01000099.1"/>
</dbReference>
<keyword evidence="1" id="KW-0805">Transcription regulation</keyword>
<evidence type="ECO:0000256" key="1">
    <source>
        <dbReference type="ARBA" id="ARBA00023015"/>
    </source>
</evidence>
<dbReference type="Proteomes" id="UP000033393">
    <property type="component" value="Unassembled WGS sequence"/>
</dbReference>
<dbReference type="EMBL" id="JYJG01000099">
    <property type="protein sequence ID" value="KJK48699.1"/>
    <property type="molecule type" value="Genomic_DNA"/>
</dbReference>
<keyword evidence="2 4" id="KW-0238">DNA-binding</keyword>
<dbReference type="NCBIfam" id="NF041196">
    <property type="entry name" value="ScbR_bind_reg"/>
    <property type="match status" value="1"/>
</dbReference>
<gene>
    <name evidence="6" type="ORF">UK23_16150</name>
</gene>
<evidence type="ECO:0000256" key="4">
    <source>
        <dbReference type="PROSITE-ProRule" id="PRU00335"/>
    </source>
</evidence>
<dbReference type="InterPro" id="IPR001647">
    <property type="entry name" value="HTH_TetR"/>
</dbReference>
<feature type="domain" description="HTH tetR-type" evidence="5">
    <location>
        <begin position="8"/>
        <end position="68"/>
    </location>
</feature>
<organism evidence="6 7">
    <name type="scientific">Lentzea aerocolonigenes</name>
    <name type="common">Lechevalieria aerocolonigenes</name>
    <name type="synonym">Saccharothrix aerocolonigenes</name>
    <dbReference type="NCBI Taxonomy" id="68170"/>
    <lineage>
        <taxon>Bacteria</taxon>
        <taxon>Bacillati</taxon>
        <taxon>Actinomycetota</taxon>
        <taxon>Actinomycetes</taxon>
        <taxon>Pseudonocardiales</taxon>
        <taxon>Pseudonocardiaceae</taxon>
        <taxon>Lentzea</taxon>
    </lineage>
</organism>
<evidence type="ECO:0000313" key="6">
    <source>
        <dbReference type="EMBL" id="KJK48699.1"/>
    </source>
</evidence>
<dbReference type="InterPro" id="IPR009057">
    <property type="entry name" value="Homeodomain-like_sf"/>
</dbReference>
<dbReference type="PROSITE" id="PS01081">
    <property type="entry name" value="HTH_TETR_1"/>
    <property type="match status" value="1"/>
</dbReference>
<keyword evidence="7" id="KW-1185">Reference proteome</keyword>
<dbReference type="InterPro" id="IPR047923">
    <property type="entry name" value="ArpA-like"/>
</dbReference>
<protein>
    <recommendedName>
        <fullName evidence="5">HTH tetR-type domain-containing protein</fullName>
    </recommendedName>
</protein>
<accession>A0A0F0GZ06</accession>
<reference evidence="6 7" key="1">
    <citation type="submission" date="2015-02" db="EMBL/GenBank/DDBJ databases">
        <authorList>
            <person name="Ju K.-S."/>
            <person name="Doroghazi J.R."/>
            <person name="Metcalf W."/>
        </authorList>
    </citation>
    <scope>NUCLEOTIDE SEQUENCE [LARGE SCALE GENOMIC DNA]</scope>
    <source>
        <strain evidence="6 7">NRRL B-16140</strain>
    </source>
</reference>
<dbReference type="PRINTS" id="PR00455">
    <property type="entry name" value="HTHTETR"/>
</dbReference>
<evidence type="ECO:0000313" key="7">
    <source>
        <dbReference type="Proteomes" id="UP000033393"/>
    </source>
</evidence>
<evidence type="ECO:0000259" key="5">
    <source>
        <dbReference type="PROSITE" id="PS50977"/>
    </source>
</evidence>
<dbReference type="PROSITE" id="PS50977">
    <property type="entry name" value="HTH_TETR_2"/>
    <property type="match status" value="1"/>
</dbReference>
<evidence type="ECO:0000256" key="3">
    <source>
        <dbReference type="ARBA" id="ARBA00023163"/>
    </source>
</evidence>
<dbReference type="InterPro" id="IPR023772">
    <property type="entry name" value="DNA-bd_HTH_TetR-type_CS"/>
</dbReference>
<dbReference type="Pfam" id="PF00440">
    <property type="entry name" value="TetR_N"/>
    <property type="match status" value="1"/>
</dbReference>
<dbReference type="PANTHER" id="PTHR47506:SF3">
    <property type="entry name" value="HTH-TYPE TRANSCRIPTIONAL REGULATOR LMRA"/>
    <property type="match status" value="1"/>
</dbReference>
<dbReference type="GO" id="GO:0003677">
    <property type="term" value="F:DNA binding"/>
    <property type="evidence" value="ECO:0007669"/>
    <property type="project" value="UniProtKB-UniRule"/>
</dbReference>
<dbReference type="Gene3D" id="1.10.357.10">
    <property type="entry name" value="Tetracycline Repressor, domain 2"/>
    <property type="match status" value="1"/>
</dbReference>
<dbReference type="InterPro" id="IPR054126">
    <property type="entry name" value="CprB_TetR_C"/>
</dbReference>